<gene>
    <name evidence="3" type="primary">LOC107809851</name>
</gene>
<evidence type="ECO:0000313" key="3">
    <source>
        <dbReference type="RefSeq" id="XP_016490030.1"/>
    </source>
</evidence>
<feature type="chain" id="PRO_5010190057" evidence="1">
    <location>
        <begin position="21"/>
        <end position="215"/>
    </location>
</feature>
<dbReference type="NCBIfam" id="TIGR01640">
    <property type="entry name" value="F_box_assoc_1"/>
    <property type="match status" value="1"/>
</dbReference>
<protein>
    <submittedName>
        <fullName evidence="3">F-box protein At3g07870-like</fullName>
    </submittedName>
</protein>
<dbReference type="KEGG" id="nta:107809851"/>
<name>A0A1S4BMF5_TOBAC</name>
<dbReference type="InterPro" id="IPR006527">
    <property type="entry name" value="F-box-assoc_dom_typ1"/>
</dbReference>
<dbReference type="RefSeq" id="XP_016490030.1">
    <property type="nucleotide sequence ID" value="XM_016634544.1"/>
</dbReference>
<feature type="domain" description="F-box associated beta-propeller type 1" evidence="2">
    <location>
        <begin position="27"/>
        <end position="154"/>
    </location>
</feature>
<proteinExistence type="predicted"/>
<evidence type="ECO:0000259" key="2">
    <source>
        <dbReference type="Pfam" id="PF07734"/>
    </source>
</evidence>
<evidence type="ECO:0000256" key="1">
    <source>
        <dbReference type="SAM" id="SignalP"/>
    </source>
</evidence>
<keyword evidence="1" id="KW-0732">Signal</keyword>
<dbReference type="Pfam" id="PF07734">
    <property type="entry name" value="FBA_1"/>
    <property type="match status" value="1"/>
</dbReference>
<dbReference type="InterPro" id="IPR017451">
    <property type="entry name" value="F-box-assoc_interact_dom"/>
</dbReference>
<dbReference type="AlphaFoldDB" id="A0A1S4BMF5"/>
<dbReference type="PANTHER" id="PTHR31111:SF127">
    <property type="entry name" value="F-BOX ASSOCIATED DOMAIN-CONTAINING PROTEIN"/>
    <property type="match status" value="1"/>
</dbReference>
<feature type="signal peptide" evidence="1">
    <location>
        <begin position="1"/>
        <end position="20"/>
    </location>
</feature>
<dbReference type="PANTHER" id="PTHR31111">
    <property type="entry name" value="BNAA05G37150D PROTEIN-RELATED"/>
    <property type="match status" value="1"/>
</dbReference>
<dbReference type="OrthoDB" id="1894463at2759"/>
<accession>A0A1S4BMF5</accession>
<organism evidence="3">
    <name type="scientific">Nicotiana tabacum</name>
    <name type="common">Common tobacco</name>
    <dbReference type="NCBI Taxonomy" id="4097"/>
    <lineage>
        <taxon>Eukaryota</taxon>
        <taxon>Viridiplantae</taxon>
        <taxon>Streptophyta</taxon>
        <taxon>Embryophyta</taxon>
        <taxon>Tracheophyta</taxon>
        <taxon>Spermatophyta</taxon>
        <taxon>Magnoliopsida</taxon>
        <taxon>eudicotyledons</taxon>
        <taxon>Gunneridae</taxon>
        <taxon>Pentapetalae</taxon>
        <taxon>asterids</taxon>
        <taxon>lamiids</taxon>
        <taxon>Solanales</taxon>
        <taxon>Solanaceae</taxon>
        <taxon>Nicotianoideae</taxon>
        <taxon>Nicotianeae</taxon>
        <taxon>Nicotiana</taxon>
    </lineage>
</organism>
<sequence>MAVLQFKLAAGAFFLAAVNSNPRVNSTARVNNVQVFTLGGNSWRSNGEAGYQINPFSSQGYVLHGKMHWLTRLGSYYGHYDRLIVSFDLADEVFGEVPKVDFNVDLRKGKFHLAVLRGRLAVAINFPHQDRGGTEIWVMREYNVKKSWVKEFLKNGELLLDYRCGSLISYDPQNGVFKMLKFQGMPNLCEGMPNLFQMIVHVGGLNWIDIPPADL</sequence>
<dbReference type="PaxDb" id="4097-A0A1S4BMF5"/>
<reference evidence="3" key="1">
    <citation type="submission" date="2025-08" db="UniProtKB">
        <authorList>
            <consortium name="RefSeq"/>
        </authorList>
    </citation>
    <scope>IDENTIFICATION</scope>
</reference>